<dbReference type="NCBIfam" id="NF010532">
    <property type="entry name" value="PRK13922.9-3"/>
    <property type="match status" value="1"/>
</dbReference>
<reference evidence="6" key="2">
    <citation type="journal article" date="2024" name="Antonie Van Leeuwenhoek">
        <title>Roseihalotalea indica gen. nov., sp. nov., a halophilic Bacteroidetes from mesopelagic Southwest Indian Ocean with higher carbohydrate metabolic potential.</title>
        <authorList>
            <person name="Chen B."/>
            <person name="Zhang M."/>
            <person name="Lin D."/>
            <person name="Ye J."/>
            <person name="Tang K."/>
        </authorList>
    </citation>
    <scope>NUCLEOTIDE SEQUENCE</scope>
    <source>
        <strain evidence="6">TK19036</strain>
    </source>
</reference>
<feature type="domain" description="Rod shape-determining protein MreC beta-barrel core" evidence="5">
    <location>
        <begin position="136"/>
        <end position="284"/>
    </location>
</feature>
<dbReference type="EMBL" id="CP120682">
    <property type="protein sequence ID" value="WKN40011.1"/>
    <property type="molecule type" value="Genomic_DNA"/>
</dbReference>
<evidence type="ECO:0000256" key="1">
    <source>
        <dbReference type="ARBA" id="ARBA00009369"/>
    </source>
</evidence>
<reference evidence="6" key="1">
    <citation type="journal article" date="2023" name="Comput. Struct. Biotechnol. J.">
        <title>Discovery of a novel marine Bacteroidetes with a rich repertoire of carbohydrate-active enzymes.</title>
        <authorList>
            <person name="Chen B."/>
            <person name="Liu G."/>
            <person name="Chen Q."/>
            <person name="Wang H."/>
            <person name="Liu L."/>
            <person name="Tang K."/>
        </authorList>
    </citation>
    <scope>NUCLEOTIDE SEQUENCE</scope>
    <source>
        <strain evidence="6">TK19036</strain>
    </source>
</reference>
<dbReference type="Gene3D" id="2.40.10.340">
    <property type="entry name" value="Rod shape-determining protein MreC, domain 1"/>
    <property type="match status" value="1"/>
</dbReference>
<dbReference type="PANTHER" id="PTHR34138">
    <property type="entry name" value="CELL SHAPE-DETERMINING PROTEIN MREC"/>
    <property type="match status" value="1"/>
</dbReference>
<dbReference type="InterPro" id="IPR042177">
    <property type="entry name" value="Cell/Rod_1"/>
</dbReference>
<dbReference type="PANTHER" id="PTHR34138:SF1">
    <property type="entry name" value="CELL SHAPE-DETERMINING PROTEIN MREC"/>
    <property type="match status" value="1"/>
</dbReference>
<dbReference type="AlphaFoldDB" id="A0AA49PZW9"/>
<evidence type="ECO:0000256" key="4">
    <source>
        <dbReference type="ARBA" id="ARBA00032089"/>
    </source>
</evidence>
<evidence type="ECO:0000313" key="6">
    <source>
        <dbReference type="EMBL" id="WKN40011.1"/>
    </source>
</evidence>
<evidence type="ECO:0000256" key="2">
    <source>
        <dbReference type="ARBA" id="ARBA00013855"/>
    </source>
</evidence>
<name>A0AA49PZW9_9BACT</name>
<dbReference type="InterPro" id="IPR007221">
    <property type="entry name" value="MreC"/>
</dbReference>
<dbReference type="GO" id="GO:0008360">
    <property type="term" value="P:regulation of cell shape"/>
    <property type="evidence" value="ECO:0007669"/>
    <property type="project" value="UniProtKB-KW"/>
</dbReference>
<dbReference type="Gene3D" id="2.40.10.350">
    <property type="entry name" value="Rod shape-determining protein MreC, domain 2"/>
    <property type="match status" value="1"/>
</dbReference>
<keyword evidence="3" id="KW-0133">Cell shape</keyword>
<evidence type="ECO:0000256" key="3">
    <source>
        <dbReference type="ARBA" id="ARBA00022960"/>
    </source>
</evidence>
<accession>A0AA49PZW9</accession>
<dbReference type="Pfam" id="PF04085">
    <property type="entry name" value="MreC"/>
    <property type="match status" value="1"/>
</dbReference>
<proteinExistence type="inferred from homology"/>
<sequence>MYNLLSFLLKYRSTILFLVLEGLSGFFIVNNNPYHQAAVINSSNRMVASIIDASNSASEYLNLQSANDQLAEENARLRAVLLTQSREPANNPFNPSLEDSLALQALSQDSLVLLPSALTHSDSVRFQQYSFIPAKVVDNTVQHFKNHVTINKGRADGIEPNMGVISPNGVVGKVKDVSEHYALITSILHTDMNVSALVKRSNTLGSIEWKGNNPTQASLKYIPIHINIITGDTIVTSGYSGVYPPEILIGTVKEVRPEEDAAFYDVDVDLSNDFFQLSYVYVVKNKLKQEKDSLLQQTIVGNE</sequence>
<protein>
    <recommendedName>
        <fullName evidence="2">Cell shape-determining protein MreC</fullName>
    </recommendedName>
    <alternativeName>
        <fullName evidence="4">Cell shape protein MreC</fullName>
    </alternativeName>
</protein>
<comment type="similarity">
    <text evidence="1">Belongs to the MreC family.</text>
</comment>
<organism evidence="6">
    <name type="scientific">Roseihalotalea indica</name>
    <dbReference type="NCBI Taxonomy" id="2867963"/>
    <lineage>
        <taxon>Bacteria</taxon>
        <taxon>Pseudomonadati</taxon>
        <taxon>Bacteroidota</taxon>
        <taxon>Cytophagia</taxon>
        <taxon>Cytophagales</taxon>
        <taxon>Catalimonadaceae</taxon>
        <taxon>Roseihalotalea</taxon>
    </lineage>
</organism>
<dbReference type="InterPro" id="IPR042175">
    <property type="entry name" value="Cell/Rod_MreC_2"/>
</dbReference>
<dbReference type="InterPro" id="IPR055342">
    <property type="entry name" value="MreC_beta-barrel_core"/>
</dbReference>
<dbReference type="GO" id="GO:0005886">
    <property type="term" value="C:plasma membrane"/>
    <property type="evidence" value="ECO:0007669"/>
    <property type="project" value="TreeGrafter"/>
</dbReference>
<evidence type="ECO:0000259" key="5">
    <source>
        <dbReference type="Pfam" id="PF04085"/>
    </source>
</evidence>
<gene>
    <name evidence="6" type="primary">mreC</name>
    <name evidence="6" type="ORF">K4G66_15060</name>
</gene>